<keyword evidence="2" id="KW-1185">Reference proteome</keyword>
<comment type="caution">
    <text evidence="1">The sequence shown here is derived from an EMBL/GenBank/DDBJ whole genome shotgun (WGS) entry which is preliminary data.</text>
</comment>
<evidence type="ECO:0000313" key="2">
    <source>
        <dbReference type="Proteomes" id="UP000683925"/>
    </source>
</evidence>
<protein>
    <submittedName>
        <fullName evidence="1">Uncharacterized protein</fullName>
    </submittedName>
</protein>
<dbReference type="EMBL" id="CAJJDP010000080">
    <property type="protein sequence ID" value="CAD8183616.1"/>
    <property type="molecule type" value="Genomic_DNA"/>
</dbReference>
<sequence>MHAALILKNYYMSDMASQVIICDYLLSVVFGRC</sequence>
<organism evidence="1 2">
    <name type="scientific">Paramecium octaurelia</name>
    <dbReference type="NCBI Taxonomy" id="43137"/>
    <lineage>
        <taxon>Eukaryota</taxon>
        <taxon>Sar</taxon>
        <taxon>Alveolata</taxon>
        <taxon>Ciliophora</taxon>
        <taxon>Intramacronucleata</taxon>
        <taxon>Oligohymenophorea</taxon>
        <taxon>Peniculida</taxon>
        <taxon>Parameciidae</taxon>
        <taxon>Paramecium</taxon>
    </lineage>
</organism>
<accession>A0A8S1WCQ4</accession>
<name>A0A8S1WCQ4_PAROT</name>
<evidence type="ECO:0000313" key="1">
    <source>
        <dbReference type="EMBL" id="CAD8183616.1"/>
    </source>
</evidence>
<proteinExistence type="predicted"/>
<reference evidence="1" key="1">
    <citation type="submission" date="2021-01" db="EMBL/GenBank/DDBJ databases">
        <authorList>
            <consortium name="Genoscope - CEA"/>
            <person name="William W."/>
        </authorList>
    </citation>
    <scope>NUCLEOTIDE SEQUENCE</scope>
</reference>
<dbReference type="AlphaFoldDB" id="A0A8S1WCQ4"/>
<dbReference type="Proteomes" id="UP000683925">
    <property type="component" value="Unassembled WGS sequence"/>
</dbReference>
<gene>
    <name evidence="1" type="ORF">POCTA_138.1.T0810170</name>
</gene>